<dbReference type="FunCoup" id="R7VAQ2">
    <property type="interactions" value="201"/>
</dbReference>
<dbReference type="AlphaFoldDB" id="R7VAQ2"/>
<reference evidence="5 7" key="2">
    <citation type="journal article" date="2013" name="Nature">
        <title>Insights into bilaterian evolution from three spiralian genomes.</title>
        <authorList>
            <person name="Simakov O."/>
            <person name="Marletaz F."/>
            <person name="Cho S.J."/>
            <person name="Edsinger-Gonzales E."/>
            <person name="Havlak P."/>
            <person name="Hellsten U."/>
            <person name="Kuo D.H."/>
            <person name="Larsson T."/>
            <person name="Lv J."/>
            <person name="Arendt D."/>
            <person name="Savage R."/>
            <person name="Osoegawa K."/>
            <person name="de Jong P."/>
            <person name="Grimwood J."/>
            <person name="Chapman J.A."/>
            <person name="Shapiro H."/>
            <person name="Aerts A."/>
            <person name="Otillar R.P."/>
            <person name="Terry A.Y."/>
            <person name="Boore J.L."/>
            <person name="Grigoriev I.V."/>
            <person name="Lindberg D.R."/>
            <person name="Seaver E.C."/>
            <person name="Weisblat D.A."/>
            <person name="Putnam N.H."/>
            <person name="Rokhsar D.S."/>
        </authorList>
    </citation>
    <scope>NUCLEOTIDE SEQUENCE</scope>
    <source>
        <strain evidence="5 7">I ESC-2004</strain>
    </source>
</reference>
<evidence type="ECO:0000256" key="1">
    <source>
        <dbReference type="ARBA" id="ARBA00022593"/>
    </source>
</evidence>
<dbReference type="OMA" id="AKRTMQL"/>
<dbReference type="EnsemblMetazoa" id="CapteT154211">
    <property type="protein sequence ID" value="CapteP154211"/>
    <property type="gene ID" value="CapteG154211"/>
</dbReference>
<evidence type="ECO:0000256" key="4">
    <source>
        <dbReference type="ARBA" id="ARBA00046271"/>
    </source>
</evidence>
<keyword evidence="1" id="KW-0962">Peroxisome biogenesis</keyword>
<protein>
    <recommendedName>
        <fullName evidence="8">Peroxisomal membrane protein 11C</fullName>
    </recommendedName>
</protein>
<dbReference type="PANTHER" id="PTHR12652">
    <property type="entry name" value="PEROXISOMAL BIOGENESIS FACTOR 11"/>
    <property type="match status" value="1"/>
</dbReference>
<dbReference type="STRING" id="283909.R7VAQ2"/>
<evidence type="ECO:0000313" key="5">
    <source>
        <dbReference type="EMBL" id="ELU13421.1"/>
    </source>
</evidence>
<evidence type="ECO:0000256" key="3">
    <source>
        <dbReference type="ARBA" id="ARBA00023140"/>
    </source>
</evidence>
<keyword evidence="7" id="KW-1185">Reference proteome</keyword>
<evidence type="ECO:0008006" key="8">
    <source>
        <dbReference type="Google" id="ProtNLM"/>
    </source>
</evidence>
<dbReference type="Proteomes" id="UP000014760">
    <property type="component" value="Unassembled WGS sequence"/>
</dbReference>
<dbReference type="GO" id="GO:0005778">
    <property type="term" value="C:peroxisomal membrane"/>
    <property type="evidence" value="ECO:0007669"/>
    <property type="project" value="UniProtKB-SubCell"/>
</dbReference>
<dbReference type="HOGENOM" id="CLU_049216_2_1_1"/>
<accession>R7VAQ2</accession>
<reference evidence="7" key="1">
    <citation type="submission" date="2012-12" db="EMBL/GenBank/DDBJ databases">
        <authorList>
            <person name="Hellsten U."/>
            <person name="Grimwood J."/>
            <person name="Chapman J.A."/>
            <person name="Shapiro H."/>
            <person name="Aerts A."/>
            <person name="Otillar R.P."/>
            <person name="Terry A.Y."/>
            <person name="Boore J.L."/>
            <person name="Simakov O."/>
            <person name="Marletaz F."/>
            <person name="Cho S.-J."/>
            <person name="Edsinger-Gonzales E."/>
            <person name="Havlak P."/>
            <person name="Kuo D.-H."/>
            <person name="Larsson T."/>
            <person name="Lv J."/>
            <person name="Arendt D."/>
            <person name="Savage R."/>
            <person name="Osoegawa K."/>
            <person name="de Jong P."/>
            <person name="Lindberg D.R."/>
            <person name="Seaver E.C."/>
            <person name="Weisblat D.A."/>
            <person name="Putnam N.H."/>
            <person name="Grigoriev I.V."/>
            <person name="Rokhsar D.S."/>
        </authorList>
    </citation>
    <scope>NUCLEOTIDE SEQUENCE</scope>
    <source>
        <strain evidence="7">I ESC-2004</strain>
    </source>
</reference>
<evidence type="ECO:0000313" key="6">
    <source>
        <dbReference type="EnsemblMetazoa" id="CapteP154211"/>
    </source>
</evidence>
<dbReference type="GO" id="GO:0016559">
    <property type="term" value="P:peroxisome fission"/>
    <property type="evidence" value="ECO:0007669"/>
    <property type="project" value="InterPro"/>
</dbReference>
<dbReference type="InterPro" id="IPR008733">
    <property type="entry name" value="PEX11"/>
</dbReference>
<reference evidence="6" key="3">
    <citation type="submission" date="2015-06" db="UniProtKB">
        <authorList>
            <consortium name="EnsemblMetazoa"/>
        </authorList>
    </citation>
    <scope>IDENTIFICATION</scope>
</reference>
<evidence type="ECO:0000313" key="7">
    <source>
        <dbReference type="Proteomes" id="UP000014760"/>
    </source>
</evidence>
<organism evidence="5">
    <name type="scientific">Capitella teleta</name>
    <name type="common">Polychaete worm</name>
    <dbReference type="NCBI Taxonomy" id="283909"/>
    <lineage>
        <taxon>Eukaryota</taxon>
        <taxon>Metazoa</taxon>
        <taxon>Spiralia</taxon>
        <taxon>Lophotrochozoa</taxon>
        <taxon>Annelida</taxon>
        <taxon>Polychaeta</taxon>
        <taxon>Sedentaria</taxon>
        <taxon>Scolecida</taxon>
        <taxon>Capitellidae</taxon>
        <taxon>Capitella</taxon>
    </lineage>
</organism>
<dbReference type="PANTHER" id="PTHR12652:SF50">
    <property type="entry name" value="PEROXIN 11"/>
    <property type="match status" value="1"/>
</dbReference>
<dbReference type="Pfam" id="PF05648">
    <property type="entry name" value="PEX11"/>
    <property type="match status" value="1"/>
</dbReference>
<keyword evidence="3" id="KW-0576">Peroxisome</keyword>
<evidence type="ECO:0000256" key="2">
    <source>
        <dbReference type="ARBA" id="ARBA00023136"/>
    </source>
</evidence>
<name>R7VAQ2_CAPTE</name>
<gene>
    <name evidence="5" type="ORF">CAPTEDRAFT_154211</name>
</gene>
<keyword evidence="2" id="KW-0472">Membrane</keyword>
<dbReference type="EMBL" id="KB295236">
    <property type="protein sequence ID" value="ELU13421.1"/>
    <property type="molecule type" value="Genomic_DNA"/>
</dbReference>
<dbReference type="EMBL" id="AMQN01005150">
    <property type="status" value="NOT_ANNOTATED_CDS"/>
    <property type="molecule type" value="Genomic_DNA"/>
</dbReference>
<dbReference type="OrthoDB" id="411017at2759"/>
<proteinExistence type="predicted"/>
<comment type="subcellular location">
    <subcellularLocation>
        <location evidence="4">Peroxisome membrane</location>
    </subcellularLocation>
</comment>
<sequence length="228" mass="25729">MDIVAHVVKYNSQTNGRDKLCRLFQYASKYAWWHCEKHGLSTEFIKKFKNLETALSSTRKVMRFGKSLDMIMGAWKSQNVPDILIRLTLTIAKLNQAMYLLLDHYVWLVKVGLLQGDSKKLAKTAAKFWLVTIAANLVRNLYDILTIYSNEKIKAKRRVSGQQAVTKCIMQNKPVAVDTLKNICDLWLPMSSLGFVNAPAGFVGLCGVCSSYMGIMCAWNPVLKLSPS</sequence>